<dbReference type="InterPro" id="IPR008269">
    <property type="entry name" value="Lon_proteolytic"/>
</dbReference>
<dbReference type="Gene3D" id="3.40.50.300">
    <property type="entry name" value="P-loop containing nucleotide triphosphate hydrolases"/>
    <property type="match status" value="2"/>
</dbReference>
<dbReference type="Proteomes" id="UP000294914">
    <property type="component" value="Unassembled WGS sequence"/>
</dbReference>
<organism evidence="5 6">
    <name type="scientific">Thiohalophilus thiocyanatoxydans</name>
    <dbReference type="NCBI Taxonomy" id="381308"/>
    <lineage>
        <taxon>Bacteria</taxon>
        <taxon>Pseudomonadati</taxon>
        <taxon>Pseudomonadota</taxon>
        <taxon>Gammaproteobacteria</taxon>
        <taxon>Thiohalomonadales</taxon>
        <taxon>Thiohalophilaceae</taxon>
        <taxon>Thiohalophilus</taxon>
    </lineage>
</organism>
<dbReference type="GO" id="GO:0006508">
    <property type="term" value="P:proteolysis"/>
    <property type="evidence" value="ECO:0007669"/>
    <property type="project" value="UniProtKB-KW"/>
</dbReference>
<keyword evidence="1 2" id="KW-0645">Protease</keyword>
<protein>
    <recommendedName>
        <fullName evidence="2">endopeptidase La</fullName>
        <ecNumber evidence="2">3.4.21.53</ecNumber>
    </recommendedName>
</protein>
<keyword evidence="2" id="KW-0720">Serine protease</keyword>
<comment type="similarity">
    <text evidence="2">Belongs to the peptidase S16 family.</text>
</comment>
<feature type="active site" evidence="2">
    <location>
        <position position="649"/>
    </location>
</feature>
<dbReference type="InterPro" id="IPR027065">
    <property type="entry name" value="Lon_Prtase"/>
</dbReference>
<dbReference type="InterPro" id="IPR046844">
    <property type="entry name" value="Lon-like_helical"/>
</dbReference>
<accession>A0A4R8IGH4</accession>
<dbReference type="Gene3D" id="1.10.8.60">
    <property type="match status" value="1"/>
</dbReference>
<dbReference type="PANTHER" id="PTHR10046">
    <property type="entry name" value="ATP DEPENDENT LON PROTEASE FAMILY MEMBER"/>
    <property type="match status" value="1"/>
</dbReference>
<dbReference type="GO" id="GO:0004252">
    <property type="term" value="F:serine-type endopeptidase activity"/>
    <property type="evidence" value="ECO:0007669"/>
    <property type="project" value="UniProtKB-UniRule"/>
</dbReference>
<gene>
    <name evidence="5" type="ORF">EDC23_2507</name>
</gene>
<comment type="catalytic activity">
    <reaction evidence="2">
        <text>Hydrolysis of proteins in presence of ATP.</text>
        <dbReference type="EC" id="3.4.21.53"/>
    </reaction>
</comment>
<name>A0A4R8IGH4_9GAMM</name>
<dbReference type="Pfam" id="PF05362">
    <property type="entry name" value="Lon_C"/>
    <property type="match status" value="1"/>
</dbReference>
<evidence type="ECO:0000313" key="6">
    <source>
        <dbReference type="Proteomes" id="UP000294914"/>
    </source>
</evidence>
<sequence>MKALDAAALYTACDPARLGFDDTSQLADLDGLLGQDRAEEALHFGLGIHQHGYNLFVLGPSGMGKHTMVSQFLRQCADKEPVASDWIYVANFAHPEKPRAIELAAGRGSAFAYDMRQLVEDLRSAIPNAFETEQYHARLQELHGNFQDRSRQVFVELAEEAEKHGVTVLRARDEFSFVPVKDGRPMKSDEYDALPEEEKQRLTAVISSLEDKLRGILHQRSQWQRELREAIKALNREVGMFAVGHLIEDLKEKYADVKAINEYLSEVQEDVIDNLNAFRDEEEEVEMWETGKAEQSFRGYQVNVLVDNSQASGAPVVYEDLPIFQNLIGRIEYVSQMGTLVTDYMLVKAGALHQANGGYLVLDAHRLLTQPFAWEALKRMLYAEQVYVESPAEMYSLISTVSLEPEPIPLNLKVVLVGERYLYYLLQAYDPDFAELFKVQADFENSIDSNEDNQNLYARLLATLIRKDKLHHFDRDAVARIVEHSRRAVEDTQKLSVHMRSINDLLQEADYWARRGGRERVSRADVQQAIDKQIYRADRVQRHVVEEIRRGTLLIDTEGGVTAQVNALVVNELGRFAFGHPARVTATVRVGEGEVVDIEREVDLGGSIHSKGVMILSAYLAARFAGSKPLSLAATLVFEQNYGGIEGDSATVAELCALLSALADLPIRQSLAVTGSANQRGQLQPVGGINEKIEGFFDVCRARGLNGEQGVVIPANNVDHLMLREDVVEAARQGQFHIYAVATVDEAIEVLTGVSAGAIDAQGEYPRDTVNDKVKRRLEDFAETRHEFAKPGDGDEDDEGDQQNSDPKSG</sequence>
<dbReference type="SUPFAM" id="SSF52540">
    <property type="entry name" value="P-loop containing nucleoside triphosphate hydrolases"/>
    <property type="match status" value="1"/>
</dbReference>
<dbReference type="EMBL" id="SOQX01000008">
    <property type="protein sequence ID" value="TDX99297.1"/>
    <property type="molecule type" value="Genomic_DNA"/>
</dbReference>
<reference evidence="5 6" key="1">
    <citation type="submission" date="2019-03" db="EMBL/GenBank/DDBJ databases">
        <title>Genomic Encyclopedia of Type Strains, Phase IV (KMG-IV): sequencing the most valuable type-strain genomes for metagenomic binning, comparative biology and taxonomic classification.</title>
        <authorList>
            <person name="Goeker M."/>
        </authorList>
    </citation>
    <scope>NUCLEOTIDE SEQUENCE [LARGE SCALE GENOMIC DNA]</scope>
    <source>
        <strain evidence="5 6">DSM 16326</strain>
    </source>
</reference>
<dbReference type="GO" id="GO:0030163">
    <property type="term" value="P:protein catabolic process"/>
    <property type="evidence" value="ECO:0007669"/>
    <property type="project" value="InterPro"/>
</dbReference>
<dbReference type="SUPFAM" id="SSF54211">
    <property type="entry name" value="Ribosomal protein S5 domain 2-like"/>
    <property type="match status" value="1"/>
</dbReference>
<dbReference type="Pfam" id="PF20436">
    <property type="entry name" value="LonB_AAA-LID"/>
    <property type="match status" value="1"/>
</dbReference>
<dbReference type="InterPro" id="IPR014721">
    <property type="entry name" value="Ribsml_uS5_D2-typ_fold_subgr"/>
</dbReference>
<dbReference type="Pfam" id="PF13654">
    <property type="entry name" value="AAA_32"/>
    <property type="match status" value="1"/>
</dbReference>
<evidence type="ECO:0000256" key="1">
    <source>
        <dbReference type="ARBA" id="ARBA00022670"/>
    </source>
</evidence>
<dbReference type="InterPro" id="IPR041699">
    <property type="entry name" value="AAA_32"/>
</dbReference>
<dbReference type="OrthoDB" id="9758568at2"/>
<keyword evidence="6" id="KW-1185">Reference proteome</keyword>
<dbReference type="InterPro" id="IPR046843">
    <property type="entry name" value="LonB_AAA-LID"/>
</dbReference>
<dbReference type="PRINTS" id="PR00830">
    <property type="entry name" value="ENDOLAPTASE"/>
</dbReference>
<proteinExistence type="inferred from homology"/>
<dbReference type="GO" id="GO:0005524">
    <property type="term" value="F:ATP binding"/>
    <property type="evidence" value="ECO:0007669"/>
    <property type="project" value="InterPro"/>
</dbReference>
<dbReference type="AlphaFoldDB" id="A0A4R8IGH4"/>
<dbReference type="EC" id="3.4.21.53" evidence="2"/>
<feature type="compositionally biased region" description="Basic and acidic residues" evidence="3">
    <location>
        <begin position="781"/>
        <end position="793"/>
    </location>
</feature>
<dbReference type="PROSITE" id="PS51786">
    <property type="entry name" value="LON_PROTEOLYTIC"/>
    <property type="match status" value="1"/>
</dbReference>
<keyword evidence="2" id="KW-0378">Hydrolase</keyword>
<feature type="domain" description="Lon proteolytic" evidence="4">
    <location>
        <begin position="559"/>
        <end position="754"/>
    </location>
</feature>
<evidence type="ECO:0000259" key="4">
    <source>
        <dbReference type="PROSITE" id="PS51786"/>
    </source>
</evidence>
<evidence type="ECO:0000313" key="5">
    <source>
        <dbReference type="EMBL" id="TDX99297.1"/>
    </source>
</evidence>
<dbReference type="Pfam" id="PF20437">
    <property type="entry name" value="LonC_helical"/>
    <property type="match status" value="1"/>
</dbReference>
<comment type="caution">
    <text evidence="5">The sequence shown here is derived from an EMBL/GenBank/DDBJ whole genome shotgun (WGS) entry which is preliminary data.</text>
</comment>
<dbReference type="InterPro" id="IPR020568">
    <property type="entry name" value="Ribosomal_Su5_D2-typ_SF"/>
</dbReference>
<feature type="active site" evidence="2">
    <location>
        <position position="692"/>
    </location>
</feature>
<dbReference type="InterPro" id="IPR027417">
    <property type="entry name" value="P-loop_NTPase"/>
</dbReference>
<dbReference type="Gene3D" id="3.30.230.10">
    <property type="match status" value="1"/>
</dbReference>
<dbReference type="GO" id="GO:0004176">
    <property type="term" value="F:ATP-dependent peptidase activity"/>
    <property type="evidence" value="ECO:0007669"/>
    <property type="project" value="UniProtKB-UniRule"/>
</dbReference>
<dbReference type="RefSeq" id="WP_134085036.1">
    <property type="nucleotide sequence ID" value="NZ_SOQX01000008.1"/>
</dbReference>
<evidence type="ECO:0000256" key="3">
    <source>
        <dbReference type="SAM" id="MobiDB-lite"/>
    </source>
</evidence>
<feature type="region of interest" description="Disordered" evidence="3">
    <location>
        <begin position="781"/>
        <end position="810"/>
    </location>
</feature>
<evidence type="ECO:0000256" key="2">
    <source>
        <dbReference type="PROSITE-ProRule" id="PRU01122"/>
    </source>
</evidence>